<gene>
    <name evidence="2" type="ORF">PanWU01x14_108470</name>
</gene>
<protein>
    <submittedName>
        <fullName evidence="2">Uncharacterized protein</fullName>
    </submittedName>
</protein>
<organism evidence="2 3">
    <name type="scientific">Parasponia andersonii</name>
    <name type="common">Sponia andersonii</name>
    <dbReference type="NCBI Taxonomy" id="3476"/>
    <lineage>
        <taxon>Eukaryota</taxon>
        <taxon>Viridiplantae</taxon>
        <taxon>Streptophyta</taxon>
        <taxon>Embryophyta</taxon>
        <taxon>Tracheophyta</taxon>
        <taxon>Spermatophyta</taxon>
        <taxon>Magnoliopsida</taxon>
        <taxon>eudicotyledons</taxon>
        <taxon>Gunneridae</taxon>
        <taxon>Pentapetalae</taxon>
        <taxon>rosids</taxon>
        <taxon>fabids</taxon>
        <taxon>Rosales</taxon>
        <taxon>Cannabaceae</taxon>
        <taxon>Parasponia</taxon>
    </lineage>
</organism>
<evidence type="ECO:0000313" key="3">
    <source>
        <dbReference type="Proteomes" id="UP000237105"/>
    </source>
</evidence>
<sequence length="124" mass="14122">MTERKITRGGVLTKNKTEVERSDQFSSHLYLNVYSRHQTRRASLVERDDNEKCNMTWQFNEIFEVDMDIDGQLVLRPKSSSDSSNSESNLEQISGSDVKYNPENNLEGLVSLFGDITSSLNAVE</sequence>
<dbReference type="Proteomes" id="UP000237105">
    <property type="component" value="Unassembled WGS sequence"/>
</dbReference>
<dbReference type="EMBL" id="JXTB01000078">
    <property type="protein sequence ID" value="PON66605.1"/>
    <property type="molecule type" value="Genomic_DNA"/>
</dbReference>
<evidence type="ECO:0000313" key="2">
    <source>
        <dbReference type="EMBL" id="PON66605.1"/>
    </source>
</evidence>
<feature type="region of interest" description="Disordered" evidence="1">
    <location>
        <begin position="75"/>
        <end position="100"/>
    </location>
</feature>
<keyword evidence="3" id="KW-1185">Reference proteome</keyword>
<feature type="compositionally biased region" description="Low complexity" evidence="1">
    <location>
        <begin position="80"/>
        <end position="89"/>
    </location>
</feature>
<accession>A0A2P5D048</accession>
<evidence type="ECO:0000256" key="1">
    <source>
        <dbReference type="SAM" id="MobiDB-lite"/>
    </source>
</evidence>
<reference evidence="3" key="1">
    <citation type="submission" date="2016-06" db="EMBL/GenBank/DDBJ databases">
        <title>Parallel loss of symbiosis genes in relatives of nitrogen-fixing non-legume Parasponia.</title>
        <authorList>
            <person name="Van Velzen R."/>
            <person name="Holmer R."/>
            <person name="Bu F."/>
            <person name="Rutten L."/>
            <person name="Van Zeijl A."/>
            <person name="Liu W."/>
            <person name="Santuari L."/>
            <person name="Cao Q."/>
            <person name="Sharma T."/>
            <person name="Shen D."/>
            <person name="Roswanjaya Y."/>
            <person name="Wardhani T."/>
            <person name="Kalhor M.S."/>
            <person name="Jansen J."/>
            <person name="Van den Hoogen J."/>
            <person name="Gungor B."/>
            <person name="Hartog M."/>
            <person name="Hontelez J."/>
            <person name="Verver J."/>
            <person name="Yang W.-C."/>
            <person name="Schijlen E."/>
            <person name="Repin R."/>
            <person name="Schilthuizen M."/>
            <person name="Schranz E."/>
            <person name="Heidstra R."/>
            <person name="Miyata K."/>
            <person name="Fedorova E."/>
            <person name="Kohlen W."/>
            <person name="Bisseling T."/>
            <person name="Smit S."/>
            <person name="Geurts R."/>
        </authorList>
    </citation>
    <scope>NUCLEOTIDE SEQUENCE [LARGE SCALE GENOMIC DNA]</scope>
    <source>
        <strain evidence="3">cv. WU1-14</strain>
    </source>
</reference>
<dbReference type="AlphaFoldDB" id="A0A2P5D048"/>
<comment type="caution">
    <text evidence="2">The sequence shown here is derived from an EMBL/GenBank/DDBJ whole genome shotgun (WGS) entry which is preliminary data.</text>
</comment>
<proteinExistence type="predicted"/>
<name>A0A2P5D048_PARAD</name>